<feature type="compositionally biased region" description="Basic and acidic residues" evidence="1">
    <location>
        <begin position="163"/>
        <end position="176"/>
    </location>
</feature>
<protein>
    <submittedName>
        <fullName evidence="2">Uncharacterized protein</fullName>
    </submittedName>
</protein>
<proteinExistence type="predicted"/>
<feature type="region of interest" description="Disordered" evidence="1">
    <location>
        <begin position="163"/>
        <end position="194"/>
    </location>
</feature>
<organism evidence="2 3">
    <name type="scientific">Stephania japonica</name>
    <dbReference type="NCBI Taxonomy" id="461633"/>
    <lineage>
        <taxon>Eukaryota</taxon>
        <taxon>Viridiplantae</taxon>
        <taxon>Streptophyta</taxon>
        <taxon>Embryophyta</taxon>
        <taxon>Tracheophyta</taxon>
        <taxon>Spermatophyta</taxon>
        <taxon>Magnoliopsida</taxon>
        <taxon>Ranunculales</taxon>
        <taxon>Menispermaceae</taxon>
        <taxon>Menispermoideae</taxon>
        <taxon>Cissampelideae</taxon>
        <taxon>Stephania</taxon>
    </lineage>
</organism>
<reference evidence="2 3" key="1">
    <citation type="submission" date="2024-01" db="EMBL/GenBank/DDBJ databases">
        <title>Genome assemblies of Stephania.</title>
        <authorList>
            <person name="Yang L."/>
        </authorList>
    </citation>
    <scope>NUCLEOTIDE SEQUENCE [LARGE SCALE GENOMIC DNA]</scope>
    <source>
        <strain evidence="2">QJT</strain>
        <tissue evidence="2">Leaf</tissue>
    </source>
</reference>
<feature type="compositionally biased region" description="Low complexity" evidence="1">
    <location>
        <begin position="118"/>
        <end position="127"/>
    </location>
</feature>
<feature type="compositionally biased region" description="Low complexity" evidence="1">
    <location>
        <begin position="77"/>
        <end position="102"/>
    </location>
</feature>
<feature type="region of interest" description="Disordered" evidence="1">
    <location>
        <begin position="52"/>
        <end position="138"/>
    </location>
</feature>
<dbReference type="EMBL" id="JBBNAE010000001">
    <property type="protein sequence ID" value="KAK9152826.1"/>
    <property type="molecule type" value="Genomic_DNA"/>
</dbReference>
<dbReference type="AlphaFoldDB" id="A0AAP0KHT4"/>
<feature type="compositionally biased region" description="Polar residues" evidence="1">
    <location>
        <begin position="52"/>
        <end position="75"/>
    </location>
</feature>
<feature type="region of interest" description="Disordered" evidence="1">
    <location>
        <begin position="1"/>
        <end position="40"/>
    </location>
</feature>
<evidence type="ECO:0000313" key="2">
    <source>
        <dbReference type="EMBL" id="KAK9152826.1"/>
    </source>
</evidence>
<name>A0AAP0KHT4_9MAGN</name>
<sequence length="219" mass="24043">MAFQAQEHVLDQDSEFEFGRITPDSPTSDPSYEGSPADVLFSNGRLLPHVFPSQSRKSISLEQPTSRTSSISSKDYSLMSSRSNSSNSRSSNSSSSIAASMSDCNDKKPMNSGPNVGSTTRATITRSRSLRTRSARLQPCPSGQKWQFIAVPTPCLASPLERKRSEKGMAQHDQLRSKKQAVLQKSKDQQSSSFSQRLLKSFVLGCRKCHALEPSAVHD</sequence>
<accession>A0AAP0KHT4</accession>
<evidence type="ECO:0000256" key="1">
    <source>
        <dbReference type="SAM" id="MobiDB-lite"/>
    </source>
</evidence>
<evidence type="ECO:0000313" key="3">
    <source>
        <dbReference type="Proteomes" id="UP001417504"/>
    </source>
</evidence>
<comment type="caution">
    <text evidence="2">The sequence shown here is derived from an EMBL/GenBank/DDBJ whole genome shotgun (WGS) entry which is preliminary data.</text>
</comment>
<keyword evidence="3" id="KW-1185">Reference proteome</keyword>
<gene>
    <name evidence="2" type="ORF">Sjap_000306</name>
</gene>
<dbReference type="Proteomes" id="UP001417504">
    <property type="component" value="Unassembled WGS sequence"/>
</dbReference>